<dbReference type="AlphaFoldDB" id="A0A0D0BP32"/>
<feature type="non-terminal residue" evidence="2">
    <location>
        <position position="1"/>
    </location>
</feature>
<name>A0A0D0BP32_9AGAR</name>
<reference evidence="2 3" key="1">
    <citation type="submission" date="2014-04" db="EMBL/GenBank/DDBJ databases">
        <title>Evolutionary Origins and Diversification of the Mycorrhizal Mutualists.</title>
        <authorList>
            <consortium name="DOE Joint Genome Institute"/>
            <consortium name="Mycorrhizal Genomics Consortium"/>
            <person name="Kohler A."/>
            <person name="Kuo A."/>
            <person name="Nagy L.G."/>
            <person name="Floudas D."/>
            <person name="Copeland A."/>
            <person name="Barry K.W."/>
            <person name="Cichocki N."/>
            <person name="Veneault-Fourrey C."/>
            <person name="LaButti K."/>
            <person name="Lindquist E.A."/>
            <person name="Lipzen A."/>
            <person name="Lundell T."/>
            <person name="Morin E."/>
            <person name="Murat C."/>
            <person name="Riley R."/>
            <person name="Ohm R."/>
            <person name="Sun H."/>
            <person name="Tunlid A."/>
            <person name="Henrissat B."/>
            <person name="Grigoriev I.V."/>
            <person name="Hibbett D.S."/>
            <person name="Martin F."/>
        </authorList>
    </citation>
    <scope>NUCLEOTIDE SEQUENCE [LARGE SCALE GENOMIC DNA]</scope>
    <source>
        <strain evidence="2 3">FD-317 M1</strain>
    </source>
</reference>
<feature type="non-terminal residue" evidence="2">
    <location>
        <position position="107"/>
    </location>
</feature>
<protein>
    <submittedName>
        <fullName evidence="2">Uncharacterized protein</fullName>
    </submittedName>
</protein>
<keyword evidence="1" id="KW-0812">Transmembrane</keyword>
<sequence>TNGSCDHICQRCTLFQTARSCVTVLIPCPWVAVHPNVSLPRDGFWRVLGTKIGLMVITLLAAKLMVLWAARQWFSARELAERHRNNGWRISHGFLFLMGGFGRYKGE</sequence>
<dbReference type="Proteomes" id="UP000053593">
    <property type="component" value="Unassembled WGS sequence"/>
</dbReference>
<evidence type="ECO:0000313" key="2">
    <source>
        <dbReference type="EMBL" id="KIK51324.1"/>
    </source>
</evidence>
<evidence type="ECO:0000313" key="3">
    <source>
        <dbReference type="Proteomes" id="UP000053593"/>
    </source>
</evidence>
<keyword evidence="1" id="KW-0472">Membrane</keyword>
<dbReference type="OrthoDB" id="9451547at2759"/>
<accession>A0A0D0BP32</accession>
<keyword evidence="3" id="KW-1185">Reference proteome</keyword>
<feature type="transmembrane region" description="Helical" evidence="1">
    <location>
        <begin position="52"/>
        <end position="74"/>
    </location>
</feature>
<proteinExistence type="predicted"/>
<evidence type="ECO:0000256" key="1">
    <source>
        <dbReference type="SAM" id="Phobius"/>
    </source>
</evidence>
<gene>
    <name evidence="2" type="ORF">GYMLUDRAFT_118872</name>
</gene>
<dbReference type="EMBL" id="KN834866">
    <property type="protein sequence ID" value="KIK51324.1"/>
    <property type="molecule type" value="Genomic_DNA"/>
</dbReference>
<keyword evidence="1" id="KW-1133">Transmembrane helix</keyword>
<dbReference type="HOGENOM" id="CLU_135187_0_0_1"/>
<organism evidence="2 3">
    <name type="scientific">Collybiopsis luxurians FD-317 M1</name>
    <dbReference type="NCBI Taxonomy" id="944289"/>
    <lineage>
        <taxon>Eukaryota</taxon>
        <taxon>Fungi</taxon>
        <taxon>Dikarya</taxon>
        <taxon>Basidiomycota</taxon>
        <taxon>Agaricomycotina</taxon>
        <taxon>Agaricomycetes</taxon>
        <taxon>Agaricomycetidae</taxon>
        <taxon>Agaricales</taxon>
        <taxon>Marasmiineae</taxon>
        <taxon>Omphalotaceae</taxon>
        <taxon>Collybiopsis</taxon>
        <taxon>Collybiopsis luxurians</taxon>
    </lineage>
</organism>